<proteinExistence type="predicted"/>
<dbReference type="EMBL" id="FNBU01000010">
    <property type="protein sequence ID" value="SDF43373.1"/>
    <property type="molecule type" value="Genomic_DNA"/>
</dbReference>
<protein>
    <submittedName>
        <fullName evidence="2">Uncharacterized protein</fullName>
    </submittedName>
</protein>
<evidence type="ECO:0000256" key="1">
    <source>
        <dbReference type="SAM" id="MobiDB-lite"/>
    </source>
</evidence>
<evidence type="ECO:0000313" key="3">
    <source>
        <dbReference type="Proteomes" id="UP000243333"/>
    </source>
</evidence>
<organism evidence="2 3">
    <name type="scientific">Sporolituus thermophilus DSM 23256</name>
    <dbReference type="NCBI Taxonomy" id="1123285"/>
    <lineage>
        <taxon>Bacteria</taxon>
        <taxon>Bacillati</taxon>
        <taxon>Bacillota</taxon>
        <taxon>Negativicutes</taxon>
        <taxon>Selenomonadales</taxon>
        <taxon>Sporomusaceae</taxon>
        <taxon>Sporolituus</taxon>
    </lineage>
</organism>
<feature type="compositionally biased region" description="Low complexity" evidence="1">
    <location>
        <begin position="209"/>
        <end position="221"/>
    </location>
</feature>
<evidence type="ECO:0000313" key="2">
    <source>
        <dbReference type="EMBL" id="SDF43373.1"/>
    </source>
</evidence>
<sequence length="246" mass="26641">MMSGASQTPSSIIDLILADVNAIVPNFNSLVSSYRLLVGAAEEIRRTPGVCPDVFERAVRRYDNTGTLIDILIELLCCKIAFSAQFLTVSCAPVDLFRLLASRDPATDTPHCTAEQVVIMEAVRRVLLQYCHDGPCLPYNPVVCPTPAAKPPAPKPPKTAPPKNSDIAEVVFREEAAPPNSDIAEVVFTEEIAGGTVKEQQFPSPREPAPTAKAAPASAGPEPEPAKSRLRPRHLLNWQLSTKPKR</sequence>
<gene>
    <name evidence="2" type="ORF">SAMN05660235_01591</name>
</gene>
<dbReference type="AlphaFoldDB" id="A0A1G7L1P6"/>
<keyword evidence="3" id="KW-1185">Reference proteome</keyword>
<reference evidence="3" key="1">
    <citation type="submission" date="2016-10" db="EMBL/GenBank/DDBJ databases">
        <authorList>
            <person name="Varghese N."/>
            <person name="Submissions S."/>
        </authorList>
    </citation>
    <scope>NUCLEOTIDE SEQUENCE [LARGE SCALE GENOMIC DNA]</scope>
    <source>
        <strain evidence="3">DSM 23256</strain>
    </source>
</reference>
<name>A0A1G7L1P6_9FIRM</name>
<dbReference type="Proteomes" id="UP000243333">
    <property type="component" value="Unassembled WGS sequence"/>
</dbReference>
<dbReference type="STRING" id="1123285.SAMN05660235_01591"/>
<feature type="region of interest" description="Disordered" evidence="1">
    <location>
        <begin position="194"/>
        <end position="246"/>
    </location>
</feature>
<accession>A0A1G7L1P6</accession>